<dbReference type="InterPro" id="IPR041527">
    <property type="entry name" value="YhcG_N"/>
</dbReference>
<dbReference type="InterPro" id="IPR009362">
    <property type="entry name" value="YhcG_C"/>
</dbReference>
<dbReference type="Pfam" id="PF17761">
    <property type="entry name" value="DUF1016_N"/>
    <property type="match status" value="1"/>
</dbReference>
<dbReference type="Pfam" id="PF06250">
    <property type="entry name" value="YhcG_C"/>
    <property type="match status" value="1"/>
</dbReference>
<dbReference type="RefSeq" id="WP_138723127.1">
    <property type="nucleotide sequence ID" value="NZ_SSHJ02000006.1"/>
</dbReference>
<organism evidence="3 4">
    <name type="scientific">Pedobacter ureilyticus</name>
    <dbReference type="NCBI Taxonomy" id="1393051"/>
    <lineage>
        <taxon>Bacteria</taxon>
        <taxon>Pseudomonadati</taxon>
        <taxon>Bacteroidota</taxon>
        <taxon>Sphingobacteriia</taxon>
        <taxon>Sphingobacteriales</taxon>
        <taxon>Sphingobacteriaceae</taxon>
        <taxon>Pedobacter</taxon>
    </lineage>
</organism>
<dbReference type="InterPro" id="IPR053148">
    <property type="entry name" value="PD-DEXK-like_domain"/>
</dbReference>
<evidence type="ECO:0000313" key="3">
    <source>
        <dbReference type="EMBL" id="MFN0256021.1"/>
    </source>
</evidence>
<dbReference type="EMBL" id="SSHJ02000006">
    <property type="protein sequence ID" value="MFN0256021.1"/>
    <property type="molecule type" value="Genomic_DNA"/>
</dbReference>
<keyword evidence="4" id="KW-1185">Reference proteome</keyword>
<dbReference type="Proteomes" id="UP001517247">
    <property type="component" value="Unassembled WGS sequence"/>
</dbReference>
<dbReference type="PANTHER" id="PTHR30547">
    <property type="entry name" value="UNCHARACTERIZED PROTEIN YHCG-RELATED"/>
    <property type="match status" value="1"/>
</dbReference>
<feature type="domain" description="YhcG PDDEXK nuclease" evidence="1">
    <location>
        <begin position="173"/>
        <end position="324"/>
    </location>
</feature>
<dbReference type="Gene3D" id="3.40.1350.10">
    <property type="match status" value="1"/>
</dbReference>
<comment type="caution">
    <text evidence="3">The sequence shown here is derived from an EMBL/GenBank/DDBJ whole genome shotgun (WGS) entry which is preliminary data.</text>
</comment>
<evidence type="ECO:0000259" key="2">
    <source>
        <dbReference type="Pfam" id="PF17761"/>
    </source>
</evidence>
<proteinExistence type="predicted"/>
<name>A0ABW9J674_9SPHI</name>
<dbReference type="InterPro" id="IPR011856">
    <property type="entry name" value="tRNA_endonuc-like_dom_sf"/>
</dbReference>
<sequence length="339" mass="39499">MKEISSTEQFDFISEIKTKVRQAQYDTLKAVNVALINLYWEIGKSLTEKQSLNWGKAVVPTLSAELQKEFPGVGGFSVGNLWLMAQFYTEYQEDENLVPLVREISWSKHVTILKKCKDSLERQFYILSTKKFGWTKNVLIHQIENKTYEKYLLNQTNFDSTLPDSIKNQAVLAVKDEYTFSFLGLADEHSERELENALVQNIRNFLLEMGHQFTFVGNQFKIEVEEKEYFVDLLLYHRQLQCLVAIELKIGEFIPEYKGKMEFYLTLLNEKVRMPNENDSIGIIICKEKNRTVVEYSLKTGNQPIGVASYNTSTQIPKDYQKLLPDNKTISEKIEKYFQ</sequence>
<evidence type="ECO:0000259" key="1">
    <source>
        <dbReference type="Pfam" id="PF06250"/>
    </source>
</evidence>
<gene>
    <name evidence="3" type="ORF">E6A44_010590</name>
</gene>
<feature type="domain" description="YhcG N-terminal" evidence="2">
    <location>
        <begin position="15"/>
        <end position="150"/>
    </location>
</feature>
<accession>A0ABW9J674</accession>
<dbReference type="PANTHER" id="PTHR30547:SF0">
    <property type="entry name" value="BLR8175 PROTEIN"/>
    <property type="match status" value="1"/>
</dbReference>
<protein>
    <submittedName>
        <fullName evidence="3">YhcG family protein</fullName>
    </submittedName>
</protein>
<evidence type="ECO:0000313" key="4">
    <source>
        <dbReference type="Proteomes" id="UP001517247"/>
    </source>
</evidence>
<reference evidence="3 4" key="1">
    <citation type="submission" date="2024-12" db="EMBL/GenBank/DDBJ databases">
        <authorList>
            <person name="Hu S."/>
        </authorList>
    </citation>
    <scope>NUCLEOTIDE SEQUENCE [LARGE SCALE GENOMIC DNA]</scope>
    <source>
        <strain evidence="3 4">THG-T11</strain>
    </source>
</reference>